<reference evidence="2" key="1">
    <citation type="submission" date="2014-09" db="EMBL/GenBank/DDBJ databases">
        <authorList>
            <person name="Magalhaes I.L.F."/>
            <person name="Oliveira U."/>
            <person name="Santos F.R."/>
            <person name="Vidigal T.H.D.A."/>
            <person name="Brescovit A.D."/>
            <person name="Santos A.J."/>
        </authorList>
    </citation>
    <scope>NUCLEOTIDE SEQUENCE</scope>
    <source>
        <tissue evidence="2">Shoot tissue taken approximately 20 cm above the soil surface</tissue>
    </source>
</reference>
<organism evidence="2">
    <name type="scientific">Arundo donax</name>
    <name type="common">Giant reed</name>
    <name type="synonym">Donax arundinaceus</name>
    <dbReference type="NCBI Taxonomy" id="35708"/>
    <lineage>
        <taxon>Eukaryota</taxon>
        <taxon>Viridiplantae</taxon>
        <taxon>Streptophyta</taxon>
        <taxon>Embryophyta</taxon>
        <taxon>Tracheophyta</taxon>
        <taxon>Spermatophyta</taxon>
        <taxon>Magnoliopsida</taxon>
        <taxon>Liliopsida</taxon>
        <taxon>Poales</taxon>
        <taxon>Poaceae</taxon>
        <taxon>PACMAD clade</taxon>
        <taxon>Arundinoideae</taxon>
        <taxon>Arundineae</taxon>
        <taxon>Arundo</taxon>
    </lineage>
</organism>
<feature type="compositionally biased region" description="Basic and acidic residues" evidence="1">
    <location>
        <begin position="70"/>
        <end position="85"/>
    </location>
</feature>
<name>A0A0A9EU92_ARUDO</name>
<protein>
    <submittedName>
        <fullName evidence="2">Uncharacterized protein</fullName>
    </submittedName>
</protein>
<evidence type="ECO:0000256" key="1">
    <source>
        <dbReference type="SAM" id="MobiDB-lite"/>
    </source>
</evidence>
<sequence length="100" mass="11275">MVYVQIKRAVPCHLLHNQISRTHVQLPPKPLNFNKCRFSLKPPTEQTSPRPDGSPLHQAERGVALRRRQRVEDPADGWRDRRTSGREAAACSSASPRGSL</sequence>
<dbReference type="EMBL" id="GBRH01193566">
    <property type="protein sequence ID" value="JAE04330.1"/>
    <property type="molecule type" value="Transcribed_RNA"/>
</dbReference>
<reference evidence="2" key="2">
    <citation type="journal article" date="2015" name="Data Brief">
        <title>Shoot transcriptome of the giant reed, Arundo donax.</title>
        <authorList>
            <person name="Barrero R.A."/>
            <person name="Guerrero F.D."/>
            <person name="Moolhuijzen P."/>
            <person name="Goolsby J.A."/>
            <person name="Tidwell J."/>
            <person name="Bellgard S.E."/>
            <person name="Bellgard M.I."/>
        </authorList>
    </citation>
    <scope>NUCLEOTIDE SEQUENCE</scope>
    <source>
        <tissue evidence="2">Shoot tissue taken approximately 20 cm above the soil surface</tissue>
    </source>
</reference>
<accession>A0A0A9EU92</accession>
<evidence type="ECO:0000313" key="2">
    <source>
        <dbReference type="EMBL" id="JAE04330.1"/>
    </source>
</evidence>
<dbReference type="AlphaFoldDB" id="A0A0A9EU92"/>
<proteinExistence type="predicted"/>
<feature type="region of interest" description="Disordered" evidence="1">
    <location>
        <begin position="37"/>
        <end position="100"/>
    </location>
</feature>